<evidence type="ECO:0000313" key="3">
    <source>
        <dbReference type="Proteomes" id="UP000815325"/>
    </source>
</evidence>
<feature type="compositionally biased region" description="Low complexity" evidence="1">
    <location>
        <begin position="103"/>
        <end position="126"/>
    </location>
</feature>
<organism evidence="2 3">
    <name type="scientific">Dunaliella salina</name>
    <name type="common">Green alga</name>
    <name type="synonym">Protococcus salinus</name>
    <dbReference type="NCBI Taxonomy" id="3046"/>
    <lineage>
        <taxon>Eukaryota</taxon>
        <taxon>Viridiplantae</taxon>
        <taxon>Chlorophyta</taxon>
        <taxon>core chlorophytes</taxon>
        <taxon>Chlorophyceae</taxon>
        <taxon>CS clade</taxon>
        <taxon>Chlamydomonadales</taxon>
        <taxon>Dunaliellaceae</taxon>
        <taxon>Dunaliella</taxon>
    </lineage>
</organism>
<feature type="region of interest" description="Disordered" evidence="1">
    <location>
        <begin position="1"/>
        <end position="48"/>
    </location>
</feature>
<evidence type="ECO:0000256" key="1">
    <source>
        <dbReference type="SAM" id="MobiDB-lite"/>
    </source>
</evidence>
<accession>A0ABQ7GY79</accession>
<feature type="compositionally biased region" description="Polar residues" evidence="1">
    <location>
        <begin position="64"/>
        <end position="78"/>
    </location>
</feature>
<dbReference type="Proteomes" id="UP000815325">
    <property type="component" value="Unassembled WGS sequence"/>
</dbReference>
<reference evidence="2" key="1">
    <citation type="submission" date="2017-08" db="EMBL/GenBank/DDBJ databases">
        <authorList>
            <person name="Polle J.E."/>
            <person name="Barry K."/>
            <person name="Cushman J."/>
            <person name="Schmutz J."/>
            <person name="Tran D."/>
            <person name="Hathwaick L.T."/>
            <person name="Yim W.C."/>
            <person name="Jenkins J."/>
            <person name="Mckie-Krisberg Z.M."/>
            <person name="Prochnik S."/>
            <person name="Lindquist E."/>
            <person name="Dockter R.B."/>
            <person name="Adam C."/>
            <person name="Molina H."/>
            <person name="Bunkerborg J."/>
            <person name="Jin E."/>
            <person name="Buchheim M."/>
            <person name="Magnuson J."/>
        </authorList>
    </citation>
    <scope>NUCLEOTIDE SEQUENCE</scope>
    <source>
        <strain evidence="2">CCAP 19/18</strain>
    </source>
</reference>
<feature type="region of interest" description="Disordered" evidence="1">
    <location>
        <begin position="64"/>
        <end position="126"/>
    </location>
</feature>
<protein>
    <submittedName>
        <fullName evidence="2">Uncharacterized protein</fullName>
    </submittedName>
</protein>
<dbReference type="EMBL" id="MU069540">
    <property type="protein sequence ID" value="KAF5839551.1"/>
    <property type="molecule type" value="Genomic_DNA"/>
</dbReference>
<evidence type="ECO:0000313" key="2">
    <source>
        <dbReference type="EMBL" id="KAF5839551.1"/>
    </source>
</evidence>
<name>A0ABQ7GY79_DUNSA</name>
<keyword evidence="3" id="KW-1185">Reference proteome</keyword>
<gene>
    <name evidence="2" type="ORF">DUNSADRAFT_525</name>
</gene>
<proteinExistence type="predicted"/>
<sequence>MDMSSKSVSGGMDLGSKSARGGMDVSSKSASGGGIDVCSKPASGGGMDVSRKFSKWWHGCTRTASQRYKNEQPSSSEDSGGAYSTFRETDRGATVQSRLQHRANGQQGAGNSSSSSSRGAGQVSTSQESMAVLSNVLLPSLRKTTRSLCGTDDAPAQLSQSVATQLAQLERLLPGTSAQLLQQLIVKLVASTDPALANPRSVASTLLGGNNSSSDGSSQLLPARNVGRLGPLGEFLLGQWQEEVVTEQALLARGNRV</sequence>
<comment type="caution">
    <text evidence="2">The sequence shown here is derived from an EMBL/GenBank/DDBJ whole genome shotgun (WGS) entry which is preliminary data.</text>
</comment>